<accession>A0A1M5KGJ3</accession>
<sequence>MTPLTTGKIERAHDPQSVSDVWSIKHIAPPIIALGNRSDSRDKGNPKKCFKYHLCGQLDRHVKLAIYKSQQQQGDEIASLLVAFGSRNF</sequence>
<gene>
    <name evidence="1" type="ORF">SAMN05444169_2844</name>
</gene>
<dbReference type="AlphaFoldDB" id="A0A1M5KGJ3"/>
<evidence type="ECO:0000313" key="1">
    <source>
        <dbReference type="EMBL" id="SHG51815.1"/>
    </source>
</evidence>
<evidence type="ECO:0000313" key="2">
    <source>
        <dbReference type="Proteomes" id="UP000190675"/>
    </source>
</evidence>
<name>A0A1M5KGJ3_9BRAD</name>
<dbReference type="EMBL" id="LT670818">
    <property type="protein sequence ID" value="SHG51815.1"/>
    <property type="molecule type" value="Genomic_DNA"/>
</dbReference>
<protein>
    <submittedName>
        <fullName evidence="1">Uncharacterized protein</fullName>
    </submittedName>
</protein>
<reference evidence="1 2" key="1">
    <citation type="submission" date="2016-11" db="EMBL/GenBank/DDBJ databases">
        <authorList>
            <person name="Jaros S."/>
            <person name="Januszkiewicz K."/>
            <person name="Wedrychowicz H."/>
        </authorList>
    </citation>
    <scope>NUCLEOTIDE SEQUENCE [LARGE SCALE GENOMIC DNA]</scope>
    <source>
        <strain evidence="1 2">GAS242</strain>
    </source>
</reference>
<organism evidence="1 2">
    <name type="scientific">Bradyrhizobium erythrophlei</name>
    <dbReference type="NCBI Taxonomy" id="1437360"/>
    <lineage>
        <taxon>Bacteria</taxon>
        <taxon>Pseudomonadati</taxon>
        <taxon>Pseudomonadota</taxon>
        <taxon>Alphaproteobacteria</taxon>
        <taxon>Hyphomicrobiales</taxon>
        <taxon>Nitrobacteraceae</taxon>
        <taxon>Bradyrhizobium</taxon>
    </lineage>
</organism>
<dbReference type="Proteomes" id="UP000190675">
    <property type="component" value="Chromosome I"/>
</dbReference>
<proteinExistence type="predicted"/>